<dbReference type="InterPro" id="IPR001245">
    <property type="entry name" value="Ser-Thr/Tyr_kinase_cat_dom"/>
</dbReference>
<dbReference type="Proteomes" id="UP000075901">
    <property type="component" value="Unassembled WGS sequence"/>
</dbReference>
<dbReference type="GO" id="GO:0004016">
    <property type="term" value="F:adenylate cyclase activity"/>
    <property type="evidence" value="ECO:0007669"/>
    <property type="project" value="TreeGrafter"/>
</dbReference>
<dbReference type="PANTHER" id="PTHR11920:SF494">
    <property type="entry name" value="ATRIAL NATRIURETIC PEPTIDE RECEPTOR 2"/>
    <property type="match status" value="1"/>
</dbReference>
<organism evidence="7 8">
    <name type="scientific">Anopheles maculatus</name>
    <dbReference type="NCBI Taxonomy" id="74869"/>
    <lineage>
        <taxon>Eukaryota</taxon>
        <taxon>Metazoa</taxon>
        <taxon>Ecdysozoa</taxon>
        <taxon>Arthropoda</taxon>
        <taxon>Hexapoda</taxon>
        <taxon>Insecta</taxon>
        <taxon>Pterygota</taxon>
        <taxon>Neoptera</taxon>
        <taxon>Endopterygota</taxon>
        <taxon>Diptera</taxon>
        <taxon>Nematocera</taxon>
        <taxon>Culicoidea</taxon>
        <taxon>Culicidae</taxon>
        <taxon>Anophelinae</taxon>
        <taxon>Anopheles</taxon>
        <taxon>Anopheles maculatus group</taxon>
    </lineage>
</organism>
<dbReference type="PROSITE" id="PS50011">
    <property type="entry name" value="PROTEIN_KINASE_DOM"/>
    <property type="match status" value="1"/>
</dbReference>
<evidence type="ECO:0000256" key="1">
    <source>
        <dbReference type="ARBA" id="ARBA00001436"/>
    </source>
</evidence>
<evidence type="ECO:0000256" key="4">
    <source>
        <dbReference type="ARBA" id="ARBA00023239"/>
    </source>
</evidence>
<dbReference type="InterPro" id="IPR050401">
    <property type="entry name" value="Cyclic_nucleotide_synthase"/>
</dbReference>
<dbReference type="InterPro" id="IPR011009">
    <property type="entry name" value="Kinase-like_dom_sf"/>
</dbReference>
<dbReference type="GO" id="GO:0004383">
    <property type="term" value="F:guanylate cyclase activity"/>
    <property type="evidence" value="ECO:0007669"/>
    <property type="project" value="UniProtKB-EC"/>
</dbReference>
<evidence type="ECO:0000256" key="3">
    <source>
        <dbReference type="ARBA" id="ARBA00022741"/>
    </source>
</evidence>
<dbReference type="VEuPathDB" id="VectorBase:AMAM008156"/>
<proteinExistence type="predicted"/>
<accession>A0A182SJS0</accession>
<evidence type="ECO:0000313" key="7">
    <source>
        <dbReference type="EnsemblMetazoa" id="AMAM008156-PA"/>
    </source>
</evidence>
<dbReference type="InterPro" id="IPR000719">
    <property type="entry name" value="Prot_kinase_dom"/>
</dbReference>
<dbReference type="PANTHER" id="PTHR11920">
    <property type="entry name" value="GUANYLYL CYCLASE"/>
    <property type="match status" value="1"/>
</dbReference>
<sequence>MFKISLMHDIVKGMAFLHSTDLHSHGSLKSSNCVVDSRFVLKVTDFGLHQLRRSTEDADIESYAYWQSKLFLVVKSFLRYYNGKLYL</sequence>
<evidence type="ECO:0000256" key="5">
    <source>
        <dbReference type="ARBA" id="ARBA00023293"/>
    </source>
</evidence>
<dbReference type="EnsemblMetazoa" id="AMAM008156-RA">
    <property type="protein sequence ID" value="AMAM008156-PA"/>
    <property type="gene ID" value="AMAM008156"/>
</dbReference>
<keyword evidence="4" id="KW-0456">Lyase</keyword>
<dbReference type="AlphaFoldDB" id="A0A182SJS0"/>
<keyword evidence="3" id="KW-0547">Nucleotide-binding</keyword>
<protein>
    <recommendedName>
        <fullName evidence="2">guanylate cyclase</fullName>
        <ecNumber evidence="2">4.6.1.2</ecNumber>
    </recommendedName>
</protein>
<dbReference type="SUPFAM" id="SSF56112">
    <property type="entry name" value="Protein kinase-like (PK-like)"/>
    <property type="match status" value="1"/>
</dbReference>
<dbReference type="GO" id="GO:0005886">
    <property type="term" value="C:plasma membrane"/>
    <property type="evidence" value="ECO:0007669"/>
    <property type="project" value="TreeGrafter"/>
</dbReference>
<keyword evidence="8" id="KW-1185">Reference proteome</keyword>
<dbReference type="GO" id="GO:0001653">
    <property type="term" value="F:peptide receptor activity"/>
    <property type="evidence" value="ECO:0007669"/>
    <property type="project" value="TreeGrafter"/>
</dbReference>
<evidence type="ECO:0000256" key="2">
    <source>
        <dbReference type="ARBA" id="ARBA00012202"/>
    </source>
</evidence>
<evidence type="ECO:0000313" key="8">
    <source>
        <dbReference type="Proteomes" id="UP000075901"/>
    </source>
</evidence>
<dbReference type="GO" id="GO:0005524">
    <property type="term" value="F:ATP binding"/>
    <property type="evidence" value="ECO:0007669"/>
    <property type="project" value="InterPro"/>
</dbReference>
<dbReference type="EC" id="4.6.1.2" evidence="2"/>
<dbReference type="GO" id="GO:0007168">
    <property type="term" value="P:receptor guanylyl cyclase signaling pathway"/>
    <property type="evidence" value="ECO:0007669"/>
    <property type="project" value="TreeGrafter"/>
</dbReference>
<comment type="catalytic activity">
    <reaction evidence="1">
        <text>GTP = 3',5'-cyclic GMP + diphosphate</text>
        <dbReference type="Rhea" id="RHEA:13665"/>
        <dbReference type="ChEBI" id="CHEBI:33019"/>
        <dbReference type="ChEBI" id="CHEBI:37565"/>
        <dbReference type="ChEBI" id="CHEBI:57746"/>
        <dbReference type="EC" id="4.6.1.2"/>
    </reaction>
</comment>
<dbReference type="Gene3D" id="1.10.510.10">
    <property type="entry name" value="Transferase(Phosphotransferase) domain 1"/>
    <property type="match status" value="1"/>
</dbReference>
<name>A0A182SJS0_9DIPT</name>
<reference evidence="8" key="1">
    <citation type="submission" date="2013-09" db="EMBL/GenBank/DDBJ databases">
        <title>The Genome Sequence of Anopheles maculatus species B.</title>
        <authorList>
            <consortium name="The Broad Institute Genomics Platform"/>
            <person name="Neafsey D.E."/>
            <person name="Besansky N."/>
            <person name="Howell P."/>
            <person name="Walton C."/>
            <person name="Young S.K."/>
            <person name="Zeng Q."/>
            <person name="Gargeya S."/>
            <person name="Fitzgerald M."/>
            <person name="Haas B."/>
            <person name="Abouelleil A."/>
            <person name="Allen A.W."/>
            <person name="Alvarado L."/>
            <person name="Arachchi H.M."/>
            <person name="Berlin A.M."/>
            <person name="Chapman S.B."/>
            <person name="Gainer-Dewar J."/>
            <person name="Goldberg J."/>
            <person name="Griggs A."/>
            <person name="Gujja S."/>
            <person name="Hansen M."/>
            <person name="Howarth C."/>
            <person name="Imamovic A."/>
            <person name="Ireland A."/>
            <person name="Larimer J."/>
            <person name="McCowan C."/>
            <person name="Murphy C."/>
            <person name="Pearson M."/>
            <person name="Poon T.W."/>
            <person name="Priest M."/>
            <person name="Roberts A."/>
            <person name="Saif S."/>
            <person name="Shea T."/>
            <person name="Sisk P."/>
            <person name="Sykes S."/>
            <person name="Wortman J."/>
            <person name="Nusbaum C."/>
            <person name="Birren B."/>
        </authorList>
    </citation>
    <scope>NUCLEOTIDE SEQUENCE [LARGE SCALE GENOMIC DNA]</scope>
    <source>
        <strain evidence="8">maculatus3</strain>
    </source>
</reference>
<dbReference type="Pfam" id="PF07714">
    <property type="entry name" value="PK_Tyr_Ser-Thr"/>
    <property type="match status" value="1"/>
</dbReference>
<evidence type="ECO:0000259" key="6">
    <source>
        <dbReference type="PROSITE" id="PS50011"/>
    </source>
</evidence>
<feature type="domain" description="Protein kinase" evidence="6">
    <location>
        <begin position="1"/>
        <end position="87"/>
    </location>
</feature>
<dbReference type="GO" id="GO:0004672">
    <property type="term" value="F:protein kinase activity"/>
    <property type="evidence" value="ECO:0007669"/>
    <property type="project" value="InterPro"/>
</dbReference>
<reference evidence="7" key="2">
    <citation type="submission" date="2020-05" db="UniProtKB">
        <authorList>
            <consortium name="EnsemblMetazoa"/>
        </authorList>
    </citation>
    <scope>IDENTIFICATION</scope>
    <source>
        <strain evidence="7">maculatus3</strain>
    </source>
</reference>
<keyword evidence="5" id="KW-0141">cGMP biosynthesis</keyword>